<dbReference type="PANTHER" id="PTHR46652:SF3">
    <property type="entry name" value="LEUCINE-RICH REPEAT-CONTAINING PROTEIN 9"/>
    <property type="match status" value="1"/>
</dbReference>
<dbReference type="InterPro" id="IPR003591">
    <property type="entry name" value="Leu-rich_rpt_typical-subtyp"/>
</dbReference>
<sequence length="431" mass="48446">MKTLEIVDLQCLEYTQVVEFMKCCQSKIKSFTISFRDYRGELNFNVDWPLERLVIGGLSFDSWISILNSKFSKTLKSLRLVPSKTKIENSVLELFGNLESLIELECGAVEIEQGLKELFKIGALKRLTLHGVHGRSIEEIDVHLPKLEYLSVRHNNIKGELDRLGNLKNLTSLILSDNDIFDGGCYLSSITTLKYLNLSNNSIGDSFLMDFNKLINLTYLDLNGNNIGNIGANYLSSNINIEQLILSYNLIGEEGLKNYGTLRKLRILNLNGNNIRNGLKYLSACESLDRLSICANHINAQAVIEFCQLSSHVKILHISDNPIGDGFSHFPLLKQLTELLANNCEIGDYAISEFISTAAKYKSKFTTEIQLSITGNNFTKLAVQKFLKFENRDYKIVKLVVSDSSSSSKEIDKILTKSNTPTNKSNTCLLL</sequence>
<keyword evidence="1" id="KW-0433">Leucine-rich repeat</keyword>
<dbReference type="Pfam" id="PF12799">
    <property type="entry name" value="LRR_4"/>
    <property type="match status" value="1"/>
</dbReference>
<dbReference type="Pfam" id="PF13516">
    <property type="entry name" value="LRR_6"/>
    <property type="match status" value="4"/>
</dbReference>
<evidence type="ECO:0000313" key="3">
    <source>
        <dbReference type="EMBL" id="EFC39414.1"/>
    </source>
</evidence>
<dbReference type="EMBL" id="GG738900">
    <property type="protein sequence ID" value="EFC39414.1"/>
    <property type="molecule type" value="Genomic_DNA"/>
</dbReference>
<protein>
    <submittedName>
        <fullName evidence="3">Predicted protein</fullName>
    </submittedName>
</protein>
<keyword evidence="4" id="KW-1185">Reference proteome</keyword>
<dbReference type="eggNOG" id="KOG4308">
    <property type="taxonomic scope" value="Eukaryota"/>
</dbReference>
<dbReference type="InterPro" id="IPR001611">
    <property type="entry name" value="Leu-rich_rpt"/>
</dbReference>
<evidence type="ECO:0000256" key="2">
    <source>
        <dbReference type="ARBA" id="ARBA00022737"/>
    </source>
</evidence>
<dbReference type="VEuPathDB" id="AmoebaDB:NAEGRDRAFT_52478"/>
<dbReference type="InParanoid" id="D2VV09"/>
<accession>D2VV09</accession>
<dbReference type="InterPro" id="IPR050836">
    <property type="entry name" value="SDS22/Internalin_LRR"/>
</dbReference>
<dbReference type="OrthoDB" id="676979at2759"/>
<dbReference type="STRING" id="5762.D2VV09"/>
<dbReference type="PROSITE" id="PS51450">
    <property type="entry name" value="LRR"/>
    <property type="match status" value="1"/>
</dbReference>
<gene>
    <name evidence="3" type="ORF">NAEGRDRAFT_52478</name>
</gene>
<dbReference type="InterPro" id="IPR025875">
    <property type="entry name" value="Leu-rich_rpt_4"/>
</dbReference>
<organism evidence="4">
    <name type="scientific">Naegleria gruberi</name>
    <name type="common">Amoeba</name>
    <dbReference type="NCBI Taxonomy" id="5762"/>
    <lineage>
        <taxon>Eukaryota</taxon>
        <taxon>Discoba</taxon>
        <taxon>Heterolobosea</taxon>
        <taxon>Tetramitia</taxon>
        <taxon>Eutetramitia</taxon>
        <taxon>Vahlkampfiidae</taxon>
        <taxon>Naegleria</taxon>
    </lineage>
</organism>
<name>D2VV09_NAEGR</name>
<reference evidence="3 4" key="1">
    <citation type="journal article" date="2010" name="Cell">
        <title>The genome of Naegleria gruberi illuminates early eukaryotic versatility.</title>
        <authorList>
            <person name="Fritz-Laylin L.K."/>
            <person name="Prochnik S.E."/>
            <person name="Ginger M.L."/>
            <person name="Dacks J.B."/>
            <person name="Carpenter M.L."/>
            <person name="Field M.C."/>
            <person name="Kuo A."/>
            <person name="Paredez A."/>
            <person name="Chapman J."/>
            <person name="Pham J."/>
            <person name="Shu S."/>
            <person name="Neupane R."/>
            <person name="Cipriano M."/>
            <person name="Mancuso J."/>
            <person name="Tu H."/>
            <person name="Salamov A."/>
            <person name="Lindquist E."/>
            <person name="Shapiro H."/>
            <person name="Lucas S."/>
            <person name="Grigoriev I.V."/>
            <person name="Cande W.Z."/>
            <person name="Fulton C."/>
            <person name="Rokhsar D.S."/>
            <person name="Dawson S.C."/>
        </authorList>
    </citation>
    <scope>NUCLEOTIDE SEQUENCE [LARGE SCALE GENOMIC DNA]</scope>
    <source>
        <strain evidence="3 4">NEG-M</strain>
    </source>
</reference>
<proteinExistence type="predicted"/>
<dbReference type="SUPFAM" id="SSF52058">
    <property type="entry name" value="L domain-like"/>
    <property type="match status" value="1"/>
</dbReference>
<evidence type="ECO:0000256" key="1">
    <source>
        <dbReference type="ARBA" id="ARBA00022614"/>
    </source>
</evidence>
<dbReference type="PANTHER" id="PTHR46652">
    <property type="entry name" value="LEUCINE-RICH REPEAT AND IQ DOMAIN-CONTAINING PROTEIN 1-RELATED"/>
    <property type="match status" value="1"/>
</dbReference>
<dbReference type="InterPro" id="IPR032675">
    <property type="entry name" value="LRR_dom_sf"/>
</dbReference>
<dbReference type="Gene3D" id="3.80.10.10">
    <property type="entry name" value="Ribonuclease Inhibitor"/>
    <property type="match status" value="1"/>
</dbReference>
<dbReference type="SMART" id="SM00369">
    <property type="entry name" value="LRR_TYP"/>
    <property type="match status" value="3"/>
</dbReference>
<dbReference type="KEGG" id="ngr:NAEGRDRAFT_52478"/>
<evidence type="ECO:0000313" key="4">
    <source>
        <dbReference type="Proteomes" id="UP000006671"/>
    </source>
</evidence>
<dbReference type="GeneID" id="8854064"/>
<dbReference type="Proteomes" id="UP000006671">
    <property type="component" value="Unassembled WGS sequence"/>
</dbReference>
<keyword evidence="2" id="KW-0677">Repeat</keyword>
<dbReference type="AlphaFoldDB" id="D2VV09"/>
<dbReference type="RefSeq" id="XP_002672158.1">
    <property type="nucleotide sequence ID" value="XM_002672112.1"/>
</dbReference>